<protein>
    <recommendedName>
        <fullName evidence="4">Tyr recombinase domain-containing protein</fullName>
    </recommendedName>
</protein>
<evidence type="ECO:0000313" key="5">
    <source>
        <dbReference type="EMBL" id="OLO12394.1"/>
    </source>
</evidence>
<dbReference type="Pfam" id="PF00589">
    <property type="entry name" value="Phage_integrase"/>
    <property type="match status" value="1"/>
</dbReference>
<evidence type="ECO:0000259" key="4">
    <source>
        <dbReference type="PROSITE" id="PS51898"/>
    </source>
</evidence>
<dbReference type="InterPro" id="IPR011010">
    <property type="entry name" value="DNA_brk_join_enz"/>
</dbReference>
<dbReference type="GO" id="GO:0015074">
    <property type="term" value="P:DNA integration"/>
    <property type="evidence" value="ECO:0007669"/>
    <property type="project" value="UniProtKB-KW"/>
</dbReference>
<dbReference type="InterPro" id="IPR002104">
    <property type="entry name" value="Integrase_catalytic"/>
</dbReference>
<dbReference type="InterPro" id="IPR050090">
    <property type="entry name" value="Tyrosine_recombinase_XerCD"/>
</dbReference>
<evidence type="ECO:0000256" key="3">
    <source>
        <dbReference type="SAM" id="MobiDB-lite"/>
    </source>
</evidence>
<dbReference type="EMBL" id="MSDQ01000006">
    <property type="protein sequence ID" value="OLO12394.1"/>
    <property type="molecule type" value="Genomic_DNA"/>
</dbReference>
<dbReference type="PROSITE" id="PS51898">
    <property type="entry name" value="TYR_RECOMBINASE"/>
    <property type="match status" value="1"/>
</dbReference>
<feature type="compositionally biased region" description="Basic and acidic residues" evidence="3">
    <location>
        <begin position="244"/>
        <end position="253"/>
    </location>
</feature>
<dbReference type="PANTHER" id="PTHR30349">
    <property type="entry name" value="PHAGE INTEGRASE-RELATED"/>
    <property type="match status" value="1"/>
</dbReference>
<dbReference type="GO" id="GO:0006310">
    <property type="term" value="P:DNA recombination"/>
    <property type="evidence" value="ECO:0007669"/>
    <property type="project" value="UniProtKB-KW"/>
</dbReference>
<comment type="caution">
    <text evidence="5">The sequence shown here is derived from an EMBL/GenBank/DDBJ whole genome shotgun (WGS) entry which is preliminary data.</text>
</comment>
<feature type="region of interest" description="Disordered" evidence="3">
    <location>
        <begin position="241"/>
        <end position="262"/>
    </location>
</feature>
<feature type="domain" description="Tyr recombinase" evidence="4">
    <location>
        <begin position="171"/>
        <end position="394"/>
    </location>
</feature>
<keyword evidence="1" id="KW-0229">DNA integration</keyword>
<evidence type="ECO:0000256" key="1">
    <source>
        <dbReference type="ARBA" id="ARBA00022908"/>
    </source>
</evidence>
<dbReference type="Gene3D" id="1.10.443.10">
    <property type="entry name" value="Intergrase catalytic core"/>
    <property type="match status" value="1"/>
</dbReference>
<sequence length="414" mass="47799">MLFSIKEFKINNETRVKLLLQESVPIYWPCLYVLKKMRVRSPNTQQRFLGDLVVFLAWLNSESIDLEARLMQRPNPQYLSESELANFSSQAHWKKKTLGKLFSGTRLHPTAYQQVGASQAESRLITVKNYLSFLYEALGHPDDRLGQVAWMVKRIDLSIKESRPSWKRKTMEPRGLTPEQEELLLNKLHPDSDENPWPKSEALRVRNYLIVLLLFSLGIRRSEMLGLKQADIDYRHNRIQVVHRPNDPDDPRASEPSVKTNERKLPAPEHLMAMINRYIEKHRGSKRAKTHPYLLLAHGKTEGDPLSIKSVDAVFNTAKKAFPALAGVTAHTIRHHDVYRTITVISEQTEGLPIEDRMQKERRVLSFKYGWSDTSSMPGLYGQKYYQEEADKAMEKRNKKLLDGAAKSDKKDGK</sequence>
<name>A0A1Q8TFE8_9GAMM</name>
<dbReference type="AlphaFoldDB" id="A0A1Q8TFE8"/>
<keyword evidence="2" id="KW-0233">DNA recombination</keyword>
<dbReference type="RefSeq" id="WP_075368043.1">
    <property type="nucleotide sequence ID" value="NZ_MSDQ01000006.1"/>
</dbReference>
<reference evidence="5 6" key="1">
    <citation type="submission" date="2016-12" db="EMBL/GenBank/DDBJ databases">
        <title>Draft genome sequences of strains Salinicola socius SMB35, Salinicola sp. MH3R3-1 and Chromohalobacter sp. SMB17 from the Verkhnekamsk potash mining region of Russia.</title>
        <authorList>
            <person name="Mavrodi D.V."/>
            <person name="Olsson B.E."/>
            <person name="Korsakova E.S."/>
            <person name="Pyankova A."/>
            <person name="Mavrodi O.V."/>
            <person name="Plotnikova E.G."/>
        </authorList>
    </citation>
    <scope>NUCLEOTIDE SEQUENCE [LARGE SCALE GENOMIC DNA]</scope>
    <source>
        <strain evidence="5 6">SMB17</strain>
    </source>
</reference>
<dbReference type="InterPro" id="IPR013762">
    <property type="entry name" value="Integrase-like_cat_sf"/>
</dbReference>
<evidence type="ECO:0000313" key="6">
    <source>
        <dbReference type="Proteomes" id="UP000186806"/>
    </source>
</evidence>
<dbReference type="SUPFAM" id="SSF56349">
    <property type="entry name" value="DNA breaking-rejoining enzymes"/>
    <property type="match status" value="1"/>
</dbReference>
<organism evidence="5 6">
    <name type="scientific">Chromohalobacter japonicus</name>
    <dbReference type="NCBI Taxonomy" id="223900"/>
    <lineage>
        <taxon>Bacteria</taxon>
        <taxon>Pseudomonadati</taxon>
        <taxon>Pseudomonadota</taxon>
        <taxon>Gammaproteobacteria</taxon>
        <taxon>Oceanospirillales</taxon>
        <taxon>Halomonadaceae</taxon>
        <taxon>Chromohalobacter</taxon>
    </lineage>
</organism>
<proteinExistence type="predicted"/>
<dbReference type="Proteomes" id="UP000186806">
    <property type="component" value="Unassembled WGS sequence"/>
</dbReference>
<gene>
    <name evidence="5" type="ORF">BTW10_02670</name>
</gene>
<dbReference type="PANTHER" id="PTHR30349:SF64">
    <property type="entry name" value="PROPHAGE INTEGRASE INTD-RELATED"/>
    <property type="match status" value="1"/>
</dbReference>
<dbReference type="CDD" id="cd00397">
    <property type="entry name" value="DNA_BRE_C"/>
    <property type="match status" value="1"/>
</dbReference>
<evidence type="ECO:0000256" key="2">
    <source>
        <dbReference type="ARBA" id="ARBA00023172"/>
    </source>
</evidence>
<accession>A0A1Q8TFE8</accession>
<dbReference type="GO" id="GO:0003677">
    <property type="term" value="F:DNA binding"/>
    <property type="evidence" value="ECO:0007669"/>
    <property type="project" value="InterPro"/>
</dbReference>
<keyword evidence="6" id="KW-1185">Reference proteome</keyword>